<evidence type="ECO:0000256" key="1">
    <source>
        <dbReference type="ARBA" id="ARBA00022527"/>
    </source>
</evidence>
<gene>
    <name evidence="7" type="ORF">PXEA_LOCUS1088</name>
</gene>
<dbReference type="PROSITE" id="PS00108">
    <property type="entry name" value="PROTEIN_KINASE_ST"/>
    <property type="match status" value="1"/>
</dbReference>
<dbReference type="AlphaFoldDB" id="A0A448WBF8"/>
<dbReference type="PANTHER" id="PTHR24342">
    <property type="entry name" value="SERINE/THREONINE-PROTEIN KINASE 17"/>
    <property type="match status" value="1"/>
</dbReference>
<sequence>MYFRSQTPHDYYELRTWVYGGALFDRIVEDGHLDEPITVNIVRQMLLGLQHLKRCSVLHRDLKPENLMMVSKAYHGLKIIDFGFACYYEERNPPRLMAGTTAYSAPETLGYENQHFATDLWSVAVIAFEILSGITPFEVPQDGPNKDRELTEPEVSANITRVRYTFDDDGIVDASKEAKDFISSILVKNIK</sequence>
<dbReference type="EMBL" id="CAAALY010002194">
    <property type="protein sequence ID" value="VEL07648.1"/>
    <property type="molecule type" value="Genomic_DNA"/>
</dbReference>
<protein>
    <recommendedName>
        <fullName evidence="6">Protein kinase domain-containing protein</fullName>
    </recommendedName>
</protein>
<keyword evidence="8" id="KW-1185">Reference proteome</keyword>
<dbReference type="Pfam" id="PF00069">
    <property type="entry name" value="Pkinase"/>
    <property type="match status" value="1"/>
</dbReference>
<organism evidence="7 8">
    <name type="scientific">Protopolystoma xenopodis</name>
    <dbReference type="NCBI Taxonomy" id="117903"/>
    <lineage>
        <taxon>Eukaryota</taxon>
        <taxon>Metazoa</taxon>
        <taxon>Spiralia</taxon>
        <taxon>Lophotrochozoa</taxon>
        <taxon>Platyhelminthes</taxon>
        <taxon>Monogenea</taxon>
        <taxon>Polyopisthocotylea</taxon>
        <taxon>Polystomatidea</taxon>
        <taxon>Polystomatidae</taxon>
        <taxon>Protopolystoma</taxon>
    </lineage>
</organism>
<dbReference type="InterPro" id="IPR008271">
    <property type="entry name" value="Ser/Thr_kinase_AS"/>
</dbReference>
<dbReference type="InterPro" id="IPR011009">
    <property type="entry name" value="Kinase-like_dom_sf"/>
</dbReference>
<keyword evidence="2" id="KW-0808">Transferase</keyword>
<accession>A0A448WBF8</accession>
<keyword evidence="5" id="KW-0067">ATP-binding</keyword>
<dbReference type="SUPFAM" id="SSF56112">
    <property type="entry name" value="Protein kinase-like (PK-like)"/>
    <property type="match status" value="1"/>
</dbReference>
<evidence type="ECO:0000256" key="5">
    <source>
        <dbReference type="ARBA" id="ARBA00022840"/>
    </source>
</evidence>
<keyword evidence="4" id="KW-0418">Kinase</keyword>
<keyword evidence="1" id="KW-0723">Serine/threonine-protein kinase</keyword>
<evidence type="ECO:0000256" key="2">
    <source>
        <dbReference type="ARBA" id="ARBA00022679"/>
    </source>
</evidence>
<dbReference type="PANTHER" id="PTHR24342:SF20">
    <property type="entry name" value="MYOSIN LIGHT CHAIN KINASE, SMOOTH MUSCLE"/>
    <property type="match status" value="1"/>
</dbReference>
<name>A0A448WBF8_9PLAT</name>
<evidence type="ECO:0000256" key="4">
    <source>
        <dbReference type="ARBA" id="ARBA00022777"/>
    </source>
</evidence>
<dbReference type="Proteomes" id="UP000784294">
    <property type="component" value="Unassembled WGS sequence"/>
</dbReference>
<dbReference type="InterPro" id="IPR000719">
    <property type="entry name" value="Prot_kinase_dom"/>
</dbReference>
<comment type="caution">
    <text evidence="7">The sequence shown here is derived from an EMBL/GenBank/DDBJ whole genome shotgun (WGS) entry which is preliminary data.</text>
</comment>
<dbReference type="PROSITE" id="PS50011">
    <property type="entry name" value="PROTEIN_KINASE_DOM"/>
    <property type="match status" value="1"/>
</dbReference>
<dbReference type="GO" id="GO:0005524">
    <property type="term" value="F:ATP binding"/>
    <property type="evidence" value="ECO:0007669"/>
    <property type="project" value="UniProtKB-KW"/>
</dbReference>
<evidence type="ECO:0000313" key="8">
    <source>
        <dbReference type="Proteomes" id="UP000784294"/>
    </source>
</evidence>
<reference evidence="7" key="1">
    <citation type="submission" date="2018-11" db="EMBL/GenBank/DDBJ databases">
        <authorList>
            <consortium name="Pathogen Informatics"/>
        </authorList>
    </citation>
    <scope>NUCLEOTIDE SEQUENCE</scope>
</reference>
<dbReference type="GO" id="GO:0004674">
    <property type="term" value="F:protein serine/threonine kinase activity"/>
    <property type="evidence" value="ECO:0007669"/>
    <property type="project" value="UniProtKB-KW"/>
</dbReference>
<dbReference type="GO" id="GO:0005634">
    <property type="term" value="C:nucleus"/>
    <property type="evidence" value="ECO:0007669"/>
    <property type="project" value="TreeGrafter"/>
</dbReference>
<evidence type="ECO:0000256" key="3">
    <source>
        <dbReference type="ARBA" id="ARBA00022741"/>
    </source>
</evidence>
<dbReference type="SMART" id="SM00220">
    <property type="entry name" value="S_TKc"/>
    <property type="match status" value="1"/>
</dbReference>
<keyword evidence="3" id="KW-0547">Nucleotide-binding</keyword>
<feature type="domain" description="Protein kinase" evidence="6">
    <location>
        <begin position="1"/>
        <end position="191"/>
    </location>
</feature>
<dbReference type="GO" id="GO:0035556">
    <property type="term" value="P:intracellular signal transduction"/>
    <property type="evidence" value="ECO:0007669"/>
    <property type="project" value="TreeGrafter"/>
</dbReference>
<proteinExistence type="predicted"/>
<dbReference type="Gene3D" id="1.10.510.10">
    <property type="entry name" value="Transferase(Phosphotransferase) domain 1"/>
    <property type="match status" value="1"/>
</dbReference>
<evidence type="ECO:0000313" key="7">
    <source>
        <dbReference type="EMBL" id="VEL07648.1"/>
    </source>
</evidence>
<evidence type="ECO:0000259" key="6">
    <source>
        <dbReference type="PROSITE" id="PS50011"/>
    </source>
</evidence>
<dbReference type="GO" id="GO:0043065">
    <property type="term" value="P:positive regulation of apoptotic process"/>
    <property type="evidence" value="ECO:0007669"/>
    <property type="project" value="TreeGrafter"/>
</dbReference>
<dbReference type="OrthoDB" id="504170at2759"/>